<comment type="caution">
    <text evidence="1">The sequence shown here is derived from an EMBL/GenBank/DDBJ whole genome shotgun (WGS) entry which is preliminary data.</text>
</comment>
<gene>
    <name evidence="1" type="ORF">GCM10022197_22340</name>
</gene>
<organism evidence="1 2">
    <name type="scientific">Microlunatus spumicola</name>
    <dbReference type="NCBI Taxonomy" id="81499"/>
    <lineage>
        <taxon>Bacteria</taxon>
        <taxon>Bacillati</taxon>
        <taxon>Actinomycetota</taxon>
        <taxon>Actinomycetes</taxon>
        <taxon>Propionibacteriales</taxon>
        <taxon>Propionibacteriaceae</taxon>
        <taxon>Microlunatus</taxon>
    </lineage>
</organism>
<name>A0ABP6XEN2_9ACTN</name>
<keyword evidence="2" id="KW-1185">Reference proteome</keyword>
<protein>
    <submittedName>
        <fullName evidence="1">Uncharacterized protein</fullName>
    </submittedName>
</protein>
<accession>A0ABP6XEN2</accession>
<dbReference type="EMBL" id="BAAAYR010000002">
    <property type="protein sequence ID" value="GAA3566004.1"/>
    <property type="molecule type" value="Genomic_DNA"/>
</dbReference>
<dbReference type="Proteomes" id="UP001500767">
    <property type="component" value="Unassembled WGS sequence"/>
</dbReference>
<sequence length="111" mass="10808">MTSVGTGHGGWDRLSGSTGCGAAEGWSGAVVGAGALHALAAATTRRLRTAAATGRRRRAGMVEMMASSFNVGESDAADGLAQGTASTEAACLGPQEGGCGAVRVADDRVAG</sequence>
<evidence type="ECO:0000313" key="2">
    <source>
        <dbReference type="Proteomes" id="UP001500767"/>
    </source>
</evidence>
<evidence type="ECO:0000313" key="1">
    <source>
        <dbReference type="EMBL" id="GAA3566004.1"/>
    </source>
</evidence>
<reference evidence="2" key="1">
    <citation type="journal article" date="2019" name="Int. J. Syst. Evol. Microbiol.">
        <title>The Global Catalogue of Microorganisms (GCM) 10K type strain sequencing project: providing services to taxonomists for standard genome sequencing and annotation.</title>
        <authorList>
            <consortium name="The Broad Institute Genomics Platform"/>
            <consortium name="The Broad Institute Genome Sequencing Center for Infectious Disease"/>
            <person name="Wu L."/>
            <person name="Ma J."/>
        </authorList>
    </citation>
    <scope>NUCLEOTIDE SEQUENCE [LARGE SCALE GENOMIC DNA]</scope>
    <source>
        <strain evidence="2">JCM 16540</strain>
    </source>
</reference>
<proteinExistence type="predicted"/>